<dbReference type="Proteomes" id="UP001385892">
    <property type="component" value="Unassembled WGS sequence"/>
</dbReference>
<accession>A0ABU8X0P1</accession>
<keyword evidence="2" id="KW-1185">Reference proteome</keyword>
<proteinExistence type="predicted"/>
<name>A0ABU8X0P1_9BURK</name>
<gene>
    <name evidence="1" type="ORF">WKW82_39520</name>
</gene>
<dbReference type="RefSeq" id="WP_340348679.1">
    <property type="nucleotide sequence ID" value="NZ_JBBKZT010000063.1"/>
</dbReference>
<dbReference type="EMBL" id="JBBKZT010000063">
    <property type="protein sequence ID" value="MEJ8852739.1"/>
    <property type="molecule type" value="Genomic_DNA"/>
</dbReference>
<sequence length="110" mass="11835">MKNSDAIPATLADELLRLGAGSYSDLCMSNGRICAVGRMLWTHAILVGISIHSSAERRYFYEHQADAARALSEWDGHGHPPGPWIKVKGRMGGVLLDELGPGAVPMAQHA</sequence>
<evidence type="ECO:0000313" key="2">
    <source>
        <dbReference type="Proteomes" id="UP001385892"/>
    </source>
</evidence>
<protein>
    <submittedName>
        <fullName evidence="1">Uncharacterized protein</fullName>
    </submittedName>
</protein>
<organism evidence="1 2">
    <name type="scientific">Variovorax rhizosphaerae</name>
    <dbReference type="NCBI Taxonomy" id="1836200"/>
    <lineage>
        <taxon>Bacteria</taxon>
        <taxon>Pseudomonadati</taxon>
        <taxon>Pseudomonadota</taxon>
        <taxon>Betaproteobacteria</taxon>
        <taxon>Burkholderiales</taxon>
        <taxon>Comamonadaceae</taxon>
        <taxon>Variovorax</taxon>
    </lineage>
</organism>
<evidence type="ECO:0000313" key="1">
    <source>
        <dbReference type="EMBL" id="MEJ8852739.1"/>
    </source>
</evidence>
<comment type="caution">
    <text evidence="1">The sequence shown here is derived from an EMBL/GenBank/DDBJ whole genome shotgun (WGS) entry which is preliminary data.</text>
</comment>
<reference evidence="1 2" key="1">
    <citation type="submission" date="2024-03" db="EMBL/GenBank/DDBJ databases">
        <title>Novel species of the genus Variovorax.</title>
        <authorList>
            <person name="Liu Q."/>
            <person name="Xin Y.-H."/>
        </authorList>
    </citation>
    <scope>NUCLEOTIDE SEQUENCE [LARGE SCALE GENOMIC DNA]</scope>
    <source>
        <strain evidence="1 2">KACC 18900</strain>
    </source>
</reference>